<feature type="transmembrane region" description="Helical" evidence="5">
    <location>
        <begin position="575"/>
        <end position="594"/>
    </location>
</feature>
<protein>
    <recommendedName>
        <fullName evidence="6">Integral membrane bound transporter domain-containing protein</fullName>
    </recommendedName>
</protein>
<keyword evidence="4 5" id="KW-0472">Membrane</keyword>
<dbReference type="InterPro" id="IPR049453">
    <property type="entry name" value="Memb_transporter_dom"/>
</dbReference>
<organism evidence="7 8">
    <name type="scientific">Terfezia boudieri ATCC MYA-4762</name>
    <dbReference type="NCBI Taxonomy" id="1051890"/>
    <lineage>
        <taxon>Eukaryota</taxon>
        <taxon>Fungi</taxon>
        <taxon>Dikarya</taxon>
        <taxon>Ascomycota</taxon>
        <taxon>Pezizomycotina</taxon>
        <taxon>Pezizomycetes</taxon>
        <taxon>Pezizales</taxon>
        <taxon>Pezizaceae</taxon>
        <taxon>Terfezia</taxon>
    </lineage>
</organism>
<feature type="transmembrane region" description="Helical" evidence="5">
    <location>
        <begin position="63"/>
        <end position="83"/>
    </location>
</feature>
<name>A0A3N4M341_9PEZI</name>
<feature type="domain" description="Integral membrane bound transporter" evidence="6">
    <location>
        <begin position="546"/>
        <end position="682"/>
    </location>
</feature>
<dbReference type="EMBL" id="ML121527">
    <property type="protein sequence ID" value="RPB29574.1"/>
    <property type="molecule type" value="Genomic_DNA"/>
</dbReference>
<evidence type="ECO:0000256" key="4">
    <source>
        <dbReference type="ARBA" id="ARBA00023136"/>
    </source>
</evidence>
<dbReference type="Proteomes" id="UP000267821">
    <property type="component" value="Unassembled WGS sequence"/>
</dbReference>
<evidence type="ECO:0000313" key="7">
    <source>
        <dbReference type="EMBL" id="RPB29574.1"/>
    </source>
</evidence>
<feature type="transmembrane region" description="Helical" evidence="5">
    <location>
        <begin position="664"/>
        <end position="687"/>
    </location>
</feature>
<keyword evidence="8" id="KW-1185">Reference proteome</keyword>
<reference evidence="7 8" key="1">
    <citation type="journal article" date="2018" name="Nat. Ecol. Evol.">
        <title>Pezizomycetes genomes reveal the molecular basis of ectomycorrhizal truffle lifestyle.</title>
        <authorList>
            <person name="Murat C."/>
            <person name="Payen T."/>
            <person name="Noel B."/>
            <person name="Kuo A."/>
            <person name="Morin E."/>
            <person name="Chen J."/>
            <person name="Kohler A."/>
            <person name="Krizsan K."/>
            <person name="Balestrini R."/>
            <person name="Da Silva C."/>
            <person name="Montanini B."/>
            <person name="Hainaut M."/>
            <person name="Levati E."/>
            <person name="Barry K.W."/>
            <person name="Belfiori B."/>
            <person name="Cichocki N."/>
            <person name="Clum A."/>
            <person name="Dockter R.B."/>
            <person name="Fauchery L."/>
            <person name="Guy J."/>
            <person name="Iotti M."/>
            <person name="Le Tacon F."/>
            <person name="Lindquist E.A."/>
            <person name="Lipzen A."/>
            <person name="Malagnac F."/>
            <person name="Mello A."/>
            <person name="Molinier V."/>
            <person name="Miyauchi S."/>
            <person name="Poulain J."/>
            <person name="Riccioni C."/>
            <person name="Rubini A."/>
            <person name="Sitrit Y."/>
            <person name="Splivallo R."/>
            <person name="Traeger S."/>
            <person name="Wang M."/>
            <person name="Zifcakova L."/>
            <person name="Wipf D."/>
            <person name="Zambonelli A."/>
            <person name="Paolocci F."/>
            <person name="Nowrousian M."/>
            <person name="Ottonello S."/>
            <person name="Baldrian P."/>
            <person name="Spatafora J.W."/>
            <person name="Henrissat B."/>
            <person name="Nagy L.G."/>
            <person name="Aury J.M."/>
            <person name="Wincker P."/>
            <person name="Grigoriev I.V."/>
            <person name="Bonfante P."/>
            <person name="Martin F.M."/>
        </authorList>
    </citation>
    <scope>NUCLEOTIDE SEQUENCE [LARGE SCALE GENOMIC DNA]</scope>
    <source>
        <strain evidence="7 8">ATCC MYA-4762</strain>
    </source>
</reference>
<feature type="transmembrane region" description="Helical" evidence="5">
    <location>
        <begin position="625"/>
        <end position="644"/>
    </location>
</feature>
<evidence type="ECO:0000313" key="8">
    <source>
        <dbReference type="Proteomes" id="UP000267821"/>
    </source>
</evidence>
<evidence type="ECO:0000256" key="2">
    <source>
        <dbReference type="ARBA" id="ARBA00022692"/>
    </source>
</evidence>
<proteinExistence type="predicted"/>
<keyword evidence="2 5" id="KW-0812">Transmembrane</keyword>
<dbReference type="AlphaFoldDB" id="A0A3N4M341"/>
<dbReference type="InterPro" id="IPR023244">
    <property type="entry name" value="Brefeldin_A-sensitivity_4"/>
</dbReference>
<evidence type="ECO:0000259" key="6">
    <source>
        <dbReference type="Pfam" id="PF13515"/>
    </source>
</evidence>
<dbReference type="PRINTS" id="PR02047">
    <property type="entry name" value="BREFELDNASP4"/>
</dbReference>
<dbReference type="Pfam" id="PF13515">
    <property type="entry name" value="FUSC_2"/>
    <property type="match status" value="1"/>
</dbReference>
<evidence type="ECO:0000256" key="1">
    <source>
        <dbReference type="ARBA" id="ARBA00004141"/>
    </source>
</evidence>
<feature type="transmembrane region" description="Helical" evidence="5">
    <location>
        <begin position="600"/>
        <end position="618"/>
    </location>
</feature>
<dbReference type="InParanoid" id="A0A3N4M341"/>
<accession>A0A3N4M341</accession>
<keyword evidence="3 5" id="KW-1133">Transmembrane helix</keyword>
<feature type="transmembrane region" description="Helical" evidence="5">
    <location>
        <begin position="30"/>
        <end position="51"/>
    </location>
</feature>
<dbReference type="InterPro" id="IPR052430">
    <property type="entry name" value="IVT-Associated"/>
</dbReference>
<evidence type="ECO:0000256" key="3">
    <source>
        <dbReference type="ARBA" id="ARBA00022989"/>
    </source>
</evidence>
<gene>
    <name evidence="7" type="ORF">L211DRAFT_26091</name>
</gene>
<dbReference type="GO" id="GO:0016020">
    <property type="term" value="C:membrane"/>
    <property type="evidence" value="ECO:0007669"/>
    <property type="project" value="UniProtKB-SubCell"/>
</dbReference>
<dbReference type="PANTHER" id="PTHR47804:SF1">
    <property type="entry name" value="DUF2421 DOMAIN-CONTAINING PROTEIN"/>
    <property type="match status" value="1"/>
</dbReference>
<evidence type="ECO:0000256" key="5">
    <source>
        <dbReference type="SAM" id="Phobius"/>
    </source>
</evidence>
<dbReference type="OrthoDB" id="68611at2759"/>
<comment type="subcellular location">
    <subcellularLocation>
        <location evidence="1">Membrane</location>
        <topology evidence="1">Multi-pass membrane protein</topology>
    </subcellularLocation>
</comment>
<dbReference type="PANTHER" id="PTHR47804">
    <property type="entry name" value="60S RIBOSOMAL PROTEIN L19"/>
    <property type="match status" value="1"/>
</dbReference>
<sequence>MLGKSDGKHMAATIAVYFHPARTQGSMFQAIMYAFVVLIYSTFISVASMYTAEFFKNIQMLELGHAVILIVFCGGGLGFIGWVKQAMASPTVGTSCSLAAISCITILTREGSVQAGHFSWSKIEQVTTILFMAITACTAVALILWPSSAVDELRNSMVKSTDSFSTLLSIITKSFLTGSEDMLLHSTYIEACKDHRLVFTSMSKKLIEAKYEHYVKGTEKHYRLESKLVDCMQKLAQHIGGLQSASKSQMKLLREQPNVLNPYHTIPTPFSGAGSGPSTIFTPPNFHPLPMFAADSASMPSSEPANIDPMTASFHEQPETPVGIFEEFIFHLGPPMKSLVYTLQIMLDNLPSSRGADLTIAVNPRFKESLDKATDLYYEARVEALNNLYKNLRSITVSNDQKQEWAADVEEVAGCCGYFSYCLHAFSQEMAVFLDILQQMEHYQNHKTRSWNWLKVWRRFGIAGGKFARRDSEDAIPQAKLPDMLKPLTHTKTLPNMEQDQPVPFSYRIWKALKVFRRDDVKFGIKVGGGAAIYALPAFLESTRPIFSHWRGEWGLVSYMIVMSMTIGQTNSSGFIRVLGTIIGAALAVLAWILFPKDPYALSLFGCVIAMPCFHIILNWKQNTFGRFIILTYNLSCLYAYSLSMKVDDDDDDEGGINPIITKIAFHRFVSVVVGVAWGIFINRYIWPISARSKLRKGFSVLWFRMALIWKRDPLLSTMPLPYNANSASSSHDPKKYMSITEERALQRALLRLSSLTNQAPSEYRLKGPFPTSAYTKLITANQNILDACHGMSTFIASGPLASEREKDILEFTINERADCCARISHLFYILASSIRLGFPLPDTLPRLEGARDRLLARLWEYRREKVRGEEGRWEEDFQGIYAYVLVLGRIAEGLSECVAVLNGLYGVLDEEMLEI</sequence>
<feature type="transmembrane region" description="Helical" evidence="5">
    <location>
        <begin position="128"/>
        <end position="147"/>
    </location>
</feature>
<dbReference type="STRING" id="1051890.A0A3N4M341"/>